<organism evidence="1 2">
    <name type="scientific">Micromonospora eburnea</name>
    <dbReference type="NCBI Taxonomy" id="227316"/>
    <lineage>
        <taxon>Bacteria</taxon>
        <taxon>Bacillati</taxon>
        <taxon>Actinomycetota</taxon>
        <taxon>Actinomycetes</taxon>
        <taxon>Micromonosporales</taxon>
        <taxon>Micromonosporaceae</taxon>
        <taxon>Micromonospora</taxon>
    </lineage>
</organism>
<dbReference type="InterPro" id="IPR029058">
    <property type="entry name" value="AB_hydrolase_fold"/>
</dbReference>
<dbReference type="AlphaFoldDB" id="A0A1C6V0R1"/>
<dbReference type="SUPFAM" id="SSF53474">
    <property type="entry name" value="alpha/beta-Hydrolases"/>
    <property type="match status" value="1"/>
</dbReference>
<evidence type="ECO:0000313" key="2">
    <source>
        <dbReference type="Proteomes" id="UP000199696"/>
    </source>
</evidence>
<sequence length="375" mass="41505">MHDVAELKQFVVVHARGQKIANHRGILDRISGDHASGAGSWVAEWTAVAERLEERGRLLEASRHYAMARFPFADGPARREAQDRCVHAFDRWRASQNGIERLDVDLPDGRVRCWSAGLDQANPRPLLLVMGGIVTVKEQWGPMLGQIAAMGMAGIVTEMPNVGENTLRYGPESWRMLSGVLDAVSDRADVAHTYAMTLSFSGHLALRCAVDDSRIRAVITTGAPVSDFFTDTTWQRRVPLVTTRTVAHLMGVGATRVFENLPDFALAAAQLRAPAIPVRYVASRRDEIIPATDWHQLRQHVPDCEVLEIDDVHGAPGHVLESRLWCLRALLRIRDVHGPMKGGVDLLCRLLQARRRLAAPRGEPAVDSPSQMRAT</sequence>
<protein>
    <submittedName>
        <fullName evidence="1">Alpha/beta hydrolase family protein</fullName>
    </submittedName>
</protein>
<proteinExistence type="predicted"/>
<keyword evidence="2" id="KW-1185">Reference proteome</keyword>
<dbReference type="STRING" id="227316.GA0070604_4166"/>
<dbReference type="InterPro" id="IPR010520">
    <property type="entry name" value="FrsA-like"/>
</dbReference>
<reference evidence="2" key="1">
    <citation type="submission" date="2016-06" db="EMBL/GenBank/DDBJ databases">
        <authorList>
            <person name="Varghese N."/>
            <person name="Submissions Spin"/>
        </authorList>
    </citation>
    <scope>NUCLEOTIDE SEQUENCE [LARGE SCALE GENOMIC DNA]</scope>
    <source>
        <strain evidence="2">DSM 44814</strain>
    </source>
</reference>
<name>A0A1C6V0R1_9ACTN</name>
<accession>A0A1C6V0R1</accession>
<keyword evidence="1" id="KW-0378">Hydrolase</keyword>
<dbReference type="Pfam" id="PF06500">
    <property type="entry name" value="FrsA-like"/>
    <property type="match status" value="1"/>
</dbReference>
<dbReference type="OrthoDB" id="5704902at2"/>
<evidence type="ECO:0000313" key="1">
    <source>
        <dbReference type="EMBL" id="SCL59888.1"/>
    </source>
</evidence>
<dbReference type="EMBL" id="FMHY01000002">
    <property type="protein sequence ID" value="SCL59888.1"/>
    <property type="molecule type" value="Genomic_DNA"/>
</dbReference>
<dbReference type="Proteomes" id="UP000199696">
    <property type="component" value="Unassembled WGS sequence"/>
</dbReference>
<dbReference type="Gene3D" id="3.40.50.1820">
    <property type="entry name" value="alpha/beta hydrolase"/>
    <property type="match status" value="1"/>
</dbReference>
<dbReference type="RefSeq" id="WP_141721360.1">
    <property type="nucleotide sequence ID" value="NZ_FMHY01000002.1"/>
</dbReference>
<dbReference type="GO" id="GO:0016787">
    <property type="term" value="F:hydrolase activity"/>
    <property type="evidence" value="ECO:0007669"/>
    <property type="project" value="UniProtKB-KW"/>
</dbReference>
<gene>
    <name evidence="1" type="ORF">GA0070604_4166</name>
</gene>